<feature type="transmembrane region" description="Helical" evidence="1">
    <location>
        <begin position="77"/>
        <end position="96"/>
    </location>
</feature>
<evidence type="ECO:0000256" key="1">
    <source>
        <dbReference type="SAM" id="Phobius"/>
    </source>
</evidence>
<protein>
    <recommendedName>
        <fullName evidence="4">Steroid 5-alpha reductase C-terminal domain-containing protein</fullName>
    </recommendedName>
</protein>
<dbReference type="OrthoDB" id="67965at2759"/>
<dbReference type="Proteomes" id="UP000807306">
    <property type="component" value="Unassembled WGS sequence"/>
</dbReference>
<evidence type="ECO:0008006" key="4">
    <source>
        <dbReference type="Google" id="ProtNLM"/>
    </source>
</evidence>
<reference evidence="2" key="1">
    <citation type="submission" date="2020-11" db="EMBL/GenBank/DDBJ databases">
        <authorList>
            <consortium name="DOE Joint Genome Institute"/>
            <person name="Ahrendt S."/>
            <person name="Riley R."/>
            <person name="Andreopoulos W."/>
            <person name="Labutti K."/>
            <person name="Pangilinan J."/>
            <person name="Ruiz-Duenas F.J."/>
            <person name="Barrasa J.M."/>
            <person name="Sanchez-Garcia M."/>
            <person name="Camarero S."/>
            <person name="Miyauchi S."/>
            <person name="Serrano A."/>
            <person name="Linde D."/>
            <person name="Babiker R."/>
            <person name="Drula E."/>
            <person name="Ayuso-Fernandez I."/>
            <person name="Pacheco R."/>
            <person name="Padilla G."/>
            <person name="Ferreira P."/>
            <person name="Barriuso J."/>
            <person name="Kellner H."/>
            <person name="Castanera R."/>
            <person name="Alfaro M."/>
            <person name="Ramirez L."/>
            <person name="Pisabarro A.G."/>
            <person name="Kuo A."/>
            <person name="Tritt A."/>
            <person name="Lipzen A."/>
            <person name="He G."/>
            <person name="Yan M."/>
            <person name="Ng V."/>
            <person name="Cullen D."/>
            <person name="Martin F."/>
            <person name="Rosso M.-N."/>
            <person name="Henrissat B."/>
            <person name="Hibbett D."/>
            <person name="Martinez A.T."/>
            <person name="Grigoriev I.V."/>
        </authorList>
    </citation>
    <scope>NUCLEOTIDE SEQUENCE</scope>
    <source>
        <strain evidence="2">CBS 506.95</strain>
    </source>
</reference>
<evidence type="ECO:0000313" key="2">
    <source>
        <dbReference type="EMBL" id="KAF9525145.1"/>
    </source>
</evidence>
<dbReference type="PANTHER" id="PTHR32251:SF15">
    <property type="entry name" value="3-OXO-5-ALPHA-STEROID 4-DEHYDROGENASE (DUF1295)"/>
    <property type="match status" value="1"/>
</dbReference>
<accession>A0A9P6E9X6</accession>
<dbReference type="EMBL" id="MU157888">
    <property type="protein sequence ID" value="KAF9525145.1"/>
    <property type="molecule type" value="Genomic_DNA"/>
</dbReference>
<keyword evidence="1" id="KW-0472">Membrane</keyword>
<gene>
    <name evidence="2" type="ORF">CPB83DRAFT_860077</name>
</gene>
<sequence>MSQRELIQRGKKHSSPVGTSIFVALRSLDPFIQYGILADGIGATLLGKVGLQALPDGPPFQTGIGFIDVLQLSPYRLLLFIMSTGSVLKHIFWVLYTSKEAFSVGTALNVGIGNTVFNTLVTIIATTSFAGSLQVSKTIAQPTVIIGSILYFVGISVEVLSELQRKFFKDDPKNDGKAFTRGLWSLARHINYTGYLSWRVGYSLAGGGVTAAFITGAFLLKEFLGRAIPELDAYASKRYREQWDNYKRRTPYKLIPGIL</sequence>
<dbReference type="Pfam" id="PF06966">
    <property type="entry name" value="DUF1295"/>
    <property type="match status" value="1"/>
</dbReference>
<feature type="transmembrane region" description="Helical" evidence="1">
    <location>
        <begin position="200"/>
        <end position="220"/>
    </location>
</feature>
<evidence type="ECO:0000313" key="3">
    <source>
        <dbReference type="Proteomes" id="UP000807306"/>
    </source>
</evidence>
<keyword evidence="3" id="KW-1185">Reference proteome</keyword>
<organism evidence="2 3">
    <name type="scientific">Crepidotus variabilis</name>
    <dbReference type="NCBI Taxonomy" id="179855"/>
    <lineage>
        <taxon>Eukaryota</taxon>
        <taxon>Fungi</taxon>
        <taxon>Dikarya</taxon>
        <taxon>Basidiomycota</taxon>
        <taxon>Agaricomycotina</taxon>
        <taxon>Agaricomycetes</taxon>
        <taxon>Agaricomycetidae</taxon>
        <taxon>Agaricales</taxon>
        <taxon>Agaricineae</taxon>
        <taxon>Crepidotaceae</taxon>
        <taxon>Crepidotus</taxon>
    </lineage>
</organism>
<keyword evidence="1" id="KW-0812">Transmembrane</keyword>
<dbReference type="AlphaFoldDB" id="A0A9P6E9X6"/>
<feature type="transmembrane region" description="Helical" evidence="1">
    <location>
        <begin position="143"/>
        <end position="161"/>
    </location>
</feature>
<name>A0A9P6E9X6_9AGAR</name>
<keyword evidence="1" id="KW-1133">Transmembrane helix</keyword>
<dbReference type="PANTHER" id="PTHR32251">
    <property type="entry name" value="3-OXO-5-ALPHA-STEROID 4-DEHYDROGENASE"/>
    <property type="match status" value="1"/>
</dbReference>
<dbReference type="GO" id="GO:0016020">
    <property type="term" value="C:membrane"/>
    <property type="evidence" value="ECO:0007669"/>
    <property type="project" value="TreeGrafter"/>
</dbReference>
<dbReference type="Gene3D" id="1.20.120.1630">
    <property type="match status" value="1"/>
</dbReference>
<proteinExistence type="predicted"/>
<dbReference type="InterPro" id="IPR010721">
    <property type="entry name" value="UstE-like"/>
</dbReference>
<comment type="caution">
    <text evidence="2">The sequence shown here is derived from an EMBL/GenBank/DDBJ whole genome shotgun (WGS) entry which is preliminary data.</text>
</comment>